<evidence type="ECO:0008006" key="4">
    <source>
        <dbReference type="Google" id="ProtNLM"/>
    </source>
</evidence>
<protein>
    <recommendedName>
        <fullName evidence="4">DUF3012 domain-containing protein</fullName>
    </recommendedName>
</protein>
<evidence type="ECO:0000313" key="2">
    <source>
        <dbReference type="EMBL" id="SEF82671.1"/>
    </source>
</evidence>
<feature type="signal peptide" evidence="1">
    <location>
        <begin position="1"/>
        <end position="18"/>
    </location>
</feature>
<evidence type="ECO:0000313" key="3">
    <source>
        <dbReference type="Proteomes" id="UP000236721"/>
    </source>
</evidence>
<dbReference type="OrthoDB" id="5609437at2"/>
<reference evidence="3" key="1">
    <citation type="submission" date="2016-10" db="EMBL/GenBank/DDBJ databases">
        <authorList>
            <person name="Varghese N."/>
            <person name="Submissions S."/>
        </authorList>
    </citation>
    <scope>NUCLEOTIDE SEQUENCE [LARGE SCALE GENOMIC DNA]</scope>
    <source>
        <strain evidence="3">CGMCC 1.7062</strain>
    </source>
</reference>
<evidence type="ECO:0000256" key="1">
    <source>
        <dbReference type="SAM" id="SignalP"/>
    </source>
</evidence>
<dbReference type="AlphaFoldDB" id="A0A1H5V7E6"/>
<keyword evidence="1" id="KW-0732">Signal</keyword>
<gene>
    <name evidence="2" type="ORF">SAMN04488244_10464</name>
</gene>
<sequence>MKKVVMMFLLAMPLMACTEVGSEAWCKDMQEKPKGDWTANEASDYTKHCIFK</sequence>
<keyword evidence="3" id="KW-1185">Reference proteome</keyword>
<name>A0A1H5V7E6_9VIBR</name>
<accession>A0A1H5V7E6</accession>
<dbReference type="Proteomes" id="UP000236721">
    <property type="component" value="Unassembled WGS sequence"/>
</dbReference>
<dbReference type="RefSeq" id="WP_103879344.1">
    <property type="nucleotide sequence ID" value="NZ_FNVG01000004.1"/>
</dbReference>
<dbReference type="InterPro" id="IPR021379">
    <property type="entry name" value="DUF3012"/>
</dbReference>
<feature type="chain" id="PRO_5009286919" description="DUF3012 domain-containing protein" evidence="1">
    <location>
        <begin position="19"/>
        <end position="52"/>
    </location>
</feature>
<proteinExistence type="predicted"/>
<organism evidence="2 3">
    <name type="scientific">Vibrio hangzhouensis</name>
    <dbReference type="NCBI Taxonomy" id="462991"/>
    <lineage>
        <taxon>Bacteria</taxon>
        <taxon>Pseudomonadati</taxon>
        <taxon>Pseudomonadota</taxon>
        <taxon>Gammaproteobacteria</taxon>
        <taxon>Vibrionales</taxon>
        <taxon>Vibrionaceae</taxon>
        <taxon>Vibrio</taxon>
    </lineage>
</organism>
<dbReference type="EMBL" id="FNVG01000004">
    <property type="protein sequence ID" value="SEF82671.1"/>
    <property type="molecule type" value="Genomic_DNA"/>
</dbReference>
<dbReference type="Pfam" id="PF11216">
    <property type="entry name" value="DUF3012"/>
    <property type="match status" value="1"/>
</dbReference>